<dbReference type="PANTHER" id="PTHR34512">
    <property type="entry name" value="CELL SURFACE PROTEIN"/>
    <property type="match status" value="1"/>
</dbReference>
<dbReference type="PROSITE" id="PS51257">
    <property type="entry name" value="PROKAR_LIPOPROTEIN"/>
    <property type="match status" value="1"/>
</dbReference>
<accession>A0A1W2BHT1</accession>
<dbReference type="EMBL" id="FWXO01000004">
    <property type="protein sequence ID" value="SMC72467.1"/>
    <property type="molecule type" value="Genomic_DNA"/>
</dbReference>
<dbReference type="Pfam" id="PF13360">
    <property type="entry name" value="PQQ_2"/>
    <property type="match status" value="2"/>
</dbReference>
<feature type="domain" description="Pyrrolo-quinoline quinone repeat" evidence="2">
    <location>
        <begin position="53"/>
        <end position="187"/>
    </location>
</feature>
<gene>
    <name evidence="3" type="ORF">SAMN05660703_2412</name>
</gene>
<dbReference type="Gene3D" id="2.130.10.10">
    <property type="entry name" value="YVTN repeat-like/Quinoprotein amine dehydrogenase"/>
    <property type="match status" value="2"/>
</dbReference>
<keyword evidence="1" id="KW-0732">Signal</keyword>
<feature type="chain" id="PRO_5012642033" evidence="1">
    <location>
        <begin position="22"/>
        <end position="419"/>
    </location>
</feature>
<organism evidence="3 4">
    <name type="scientific">Cellulophaga tyrosinoxydans</name>
    <dbReference type="NCBI Taxonomy" id="504486"/>
    <lineage>
        <taxon>Bacteria</taxon>
        <taxon>Pseudomonadati</taxon>
        <taxon>Bacteroidota</taxon>
        <taxon>Flavobacteriia</taxon>
        <taxon>Flavobacteriales</taxon>
        <taxon>Flavobacteriaceae</taxon>
        <taxon>Cellulophaga</taxon>
    </lineage>
</organism>
<evidence type="ECO:0000259" key="2">
    <source>
        <dbReference type="Pfam" id="PF13360"/>
    </source>
</evidence>
<feature type="signal peptide" evidence="1">
    <location>
        <begin position="1"/>
        <end position="21"/>
    </location>
</feature>
<dbReference type="SUPFAM" id="SSF50998">
    <property type="entry name" value="Quinoprotein alcohol dehydrogenase-like"/>
    <property type="match status" value="1"/>
</dbReference>
<dbReference type="InterPro" id="IPR018391">
    <property type="entry name" value="PQQ_b-propeller_rpt"/>
</dbReference>
<sequence>MKTIKLIIVIILSTFTFFSCSKDDSAIDDNSITPDNIKIVSGDPSLNNFIMTTWDESIVKVDAQTGKEDIIYTLPEYTYGASLPDYSNGILYFASDDNSVNAVNIGTKTFLWDKPMLQYHDALGISNTTCKDGICYTSGGYGVVVALEEGSGTLKWYYTTDLNGELDNVLNEATTPIVYKDKIYIFSEADFLGDFPAYMHILNKETGSLISKIELPYDISSVPLIENDILYLPAKNMFAIDLNNFNVLWEFEAEGVSSPQVTANRVVFQGVPKDDTISSALFCINKQSGSLIWANDTGFDRIWTPIVVEDVVFGVYENAKTVAFSTNGRPFAARLSDGKQIWFRDSVVNDTPLVYANGMLYFHGHDINRTNDTRQNVGLIAMNANNGEVVWLNTIFGYDYANTPIVIAQNGVFGPGYYR</sequence>
<dbReference type="InterPro" id="IPR015943">
    <property type="entry name" value="WD40/YVTN_repeat-like_dom_sf"/>
</dbReference>
<feature type="domain" description="Pyrrolo-quinoline quinone repeat" evidence="2">
    <location>
        <begin position="199"/>
        <end position="391"/>
    </location>
</feature>
<dbReference type="InterPro" id="IPR011047">
    <property type="entry name" value="Quinoprotein_ADH-like_sf"/>
</dbReference>
<evidence type="ECO:0000313" key="4">
    <source>
        <dbReference type="Proteomes" id="UP000192360"/>
    </source>
</evidence>
<reference evidence="3 4" key="1">
    <citation type="submission" date="2017-04" db="EMBL/GenBank/DDBJ databases">
        <authorList>
            <person name="Afonso C.L."/>
            <person name="Miller P.J."/>
            <person name="Scott M.A."/>
            <person name="Spackman E."/>
            <person name="Goraichik I."/>
            <person name="Dimitrov K.M."/>
            <person name="Suarez D.L."/>
            <person name="Swayne D.E."/>
        </authorList>
    </citation>
    <scope>NUCLEOTIDE SEQUENCE [LARGE SCALE GENOMIC DNA]</scope>
    <source>
        <strain evidence="3 4">DSM 21164</strain>
    </source>
</reference>
<keyword evidence="4" id="KW-1185">Reference proteome</keyword>
<dbReference type="AlphaFoldDB" id="A0A1W2BHT1"/>
<dbReference type="Proteomes" id="UP000192360">
    <property type="component" value="Unassembled WGS sequence"/>
</dbReference>
<proteinExistence type="predicted"/>
<dbReference type="InterPro" id="IPR002372">
    <property type="entry name" value="PQQ_rpt_dom"/>
</dbReference>
<protein>
    <submittedName>
        <fullName evidence="3">Outer membrane protein assembly factor BamB, contains PQQ-like beta-propeller repeat</fullName>
    </submittedName>
</protein>
<evidence type="ECO:0000256" key="1">
    <source>
        <dbReference type="SAM" id="SignalP"/>
    </source>
</evidence>
<dbReference type="SMART" id="SM00564">
    <property type="entry name" value="PQQ"/>
    <property type="match status" value="5"/>
</dbReference>
<name>A0A1W2BHT1_9FLAO</name>
<dbReference type="RefSeq" id="WP_084061744.1">
    <property type="nucleotide sequence ID" value="NZ_FWXO01000004.1"/>
</dbReference>
<dbReference type="PANTHER" id="PTHR34512:SF30">
    <property type="entry name" value="OUTER MEMBRANE PROTEIN ASSEMBLY FACTOR BAMB"/>
    <property type="match status" value="1"/>
</dbReference>
<evidence type="ECO:0000313" key="3">
    <source>
        <dbReference type="EMBL" id="SMC72467.1"/>
    </source>
</evidence>
<dbReference type="OrthoDB" id="9816081at2"/>
<dbReference type="STRING" id="504486.SAMN05660703_2412"/>